<comment type="similarity">
    <text evidence="1">Belongs to the plant acyltransferase family.</text>
</comment>
<dbReference type="AlphaFoldDB" id="A0A4Y7IVX2"/>
<dbReference type="Gene3D" id="3.30.559.10">
    <property type="entry name" value="Chloramphenicol acetyltransferase-like domain"/>
    <property type="match status" value="3"/>
</dbReference>
<keyword evidence="5" id="KW-1185">Reference proteome</keyword>
<name>A0A4Y7IVX2_PAPSO</name>
<keyword evidence="2" id="KW-0808">Transferase</keyword>
<dbReference type="Pfam" id="PF02458">
    <property type="entry name" value="Transferase"/>
    <property type="match status" value="2"/>
</dbReference>
<gene>
    <name evidence="4" type="ORF">C5167_020092</name>
</gene>
<proteinExistence type="inferred from homology"/>
<evidence type="ECO:0000256" key="1">
    <source>
        <dbReference type="ARBA" id="ARBA00009861"/>
    </source>
</evidence>
<protein>
    <submittedName>
        <fullName evidence="4">Uncharacterized protein</fullName>
    </submittedName>
</protein>
<dbReference type="STRING" id="3469.A0A4Y7IVX2"/>
<dbReference type="PANTHER" id="PTHR31623">
    <property type="entry name" value="F21J9.9"/>
    <property type="match status" value="1"/>
</dbReference>
<organism evidence="4 5">
    <name type="scientific">Papaver somniferum</name>
    <name type="common">Opium poppy</name>
    <dbReference type="NCBI Taxonomy" id="3469"/>
    <lineage>
        <taxon>Eukaryota</taxon>
        <taxon>Viridiplantae</taxon>
        <taxon>Streptophyta</taxon>
        <taxon>Embryophyta</taxon>
        <taxon>Tracheophyta</taxon>
        <taxon>Spermatophyta</taxon>
        <taxon>Magnoliopsida</taxon>
        <taxon>Ranunculales</taxon>
        <taxon>Papaveraceae</taxon>
        <taxon>Papaveroideae</taxon>
        <taxon>Papaver</taxon>
    </lineage>
</organism>
<evidence type="ECO:0000256" key="3">
    <source>
        <dbReference type="ARBA" id="ARBA00023315"/>
    </source>
</evidence>
<dbReference type="Proteomes" id="UP000316621">
    <property type="component" value="Chromosome 2"/>
</dbReference>
<reference evidence="4 5" key="1">
    <citation type="journal article" date="2018" name="Science">
        <title>The opium poppy genome and morphinan production.</title>
        <authorList>
            <person name="Guo L."/>
            <person name="Winzer T."/>
            <person name="Yang X."/>
            <person name="Li Y."/>
            <person name="Ning Z."/>
            <person name="He Z."/>
            <person name="Teodor R."/>
            <person name="Lu Y."/>
            <person name="Bowser T.A."/>
            <person name="Graham I.A."/>
            <person name="Ye K."/>
        </authorList>
    </citation>
    <scope>NUCLEOTIDE SEQUENCE [LARGE SCALE GENOMIC DNA]</scope>
    <source>
        <strain evidence="5">cv. HN1</strain>
        <tissue evidence="4">Leaves</tissue>
    </source>
</reference>
<dbReference type="Gramene" id="RZC51659">
    <property type="protein sequence ID" value="RZC51659"/>
    <property type="gene ID" value="C5167_020092"/>
</dbReference>
<dbReference type="EMBL" id="CM010716">
    <property type="protein sequence ID" value="RZC51659.1"/>
    <property type="molecule type" value="Genomic_DNA"/>
</dbReference>
<keyword evidence="3" id="KW-0012">Acyltransferase</keyword>
<evidence type="ECO:0000256" key="2">
    <source>
        <dbReference type="ARBA" id="ARBA00022679"/>
    </source>
</evidence>
<dbReference type="PANTHER" id="PTHR31623:SF110">
    <property type="entry name" value="VINORINE SYNTHASE-LIKE"/>
    <property type="match status" value="1"/>
</dbReference>
<evidence type="ECO:0000313" key="4">
    <source>
        <dbReference type="EMBL" id="RZC51659.1"/>
    </source>
</evidence>
<accession>A0A4Y7IVX2</accession>
<evidence type="ECO:0000313" key="5">
    <source>
        <dbReference type="Proteomes" id="UP000316621"/>
    </source>
</evidence>
<sequence>MNDTMKIEVVSKESIKPSFPTPNNVKTHTLSNLDQLFPPLYVDHLLYYPNLETNDSTSSLGDEEDGKNMIISVPSRRRCDVLKKSLAETLTRYYPLAGRIKDDKSVECNDEGVDYIEARVVGSVVSQVIQLASSDIEIMEPFLPYEPYGVASALRRGGLHLNSKALLKIQVNVSDCGGMVICLSYSHKIIDASSFANFVKDWTATARASSDTHDDELKVAAVDKSCYIFSSIFPPANFSHQEEKDSAEVQIIPHKIEILTKRFVFKDSSIATLKKKCIHVNSNNGSDQVDRQEHNKQQMPTRFEALTSFIWMCFMDVDLRFKVRQIDDAVIPDNAVKAVCDPKQVQYVASFPINLRTRTIPPLPDNTFGNMTDNAIVEVSRNLTGNNGFHDERQYYPELVSKIKDSIKLVDNEHVKAMKSNFAISCNHMKLHQMFKEGTSNDDHKTFLMFSSWCRFPIYEANFGWGKPSWASISKLLYKNCVMFIDTPSGDGIEAWVSLKEEDMIIGEPTLVPPAEETPKRIYFLSNIDRGADMIQTFNCFRKTFDEKILDAAQALKDGLAKVLVHYYPFAGRLMLNEKNKFAIDCTGEGALSIESEADCTLEEIGDLTQPNSDTYKKLVYGNPGPVNIHENPPLIVVQVTKFKCARRIYSWTKHESRSI</sequence>
<dbReference type="InterPro" id="IPR023213">
    <property type="entry name" value="CAT-like_dom_sf"/>
</dbReference>
<dbReference type="GO" id="GO:0016746">
    <property type="term" value="F:acyltransferase activity"/>
    <property type="evidence" value="ECO:0007669"/>
    <property type="project" value="UniProtKB-KW"/>
</dbReference>